<accession>A0A0V0HT02</accession>
<proteinExistence type="predicted"/>
<sequence length="60" mass="6981">MRMQLTPTFVKVEKLFPIDPSAKVKHKKNYVKQIKKRIVVTPDYTKTGAKKQVILKLRIG</sequence>
<name>A0A0V0HT02_SOLCH</name>
<protein>
    <submittedName>
        <fullName evidence="1">Putative ovule protein</fullName>
    </submittedName>
</protein>
<dbReference type="EMBL" id="GEDG01015931">
    <property type="protein sequence ID" value="JAP23017.1"/>
    <property type="molecule type" value="Transcribed_RNA"/>
</dbReference>
<reference evidence="1" key="1">
    <citation type="submission" date="2015-12" db="EMBL/GenBank/DDBJ databases">
        <title>Gene expression during late stages of embryo sac development: a critical building block for successful pollen-pistil interactions.</title>
        <authorList>
            <person name="Liu Y."/>
            <person name="Joly V."/>
            <person name="Sabar M."/>
            <person name="Matton D.P."/>
        </authorList>
    </citation>
    <scope>NUCLEOTIDE SEQUENCE</scope>
</reference>
<dbReference type="AlphaFoldDB" id="A0A0V0HT02"/>
<evidence type="ECO:0000313" key="1">
    <source>
        <dbReference type="EMBL" id="JAP23017.1"/>
    </source>
</evidence>
<organism evidence="1">
    <name type="scientific">Solanum chacoense</name>
    <name type="common">Chaco potato</name>
    <dbReference type="NCBI Taxonomy" id="4108"/>
    <lineage>
        <taxon>Eukaryota</taxon>
        <taxon>Viridiplantae</taxon>
        <taxon>Streptophyta</taxon>
        <taxon>Embryophyta</taxon>
        <taxon>Tracheophyta</taxon>
        <taxon>Spermatophyta</taxon>
        <taxon>Magnoliopsida</taxon>
        <taxon>eudicotyledons</taxon>
        <taxon>Gunneridae</taxon>
        <taxon>Pentapetalae</taxon>
        <taxon>asterids</taxon>
        <taxon>lamiids</taxon>
        <taxon>Solanales</taxon>
        <taxon>Solanaceae</taxon>
        <taxon>Solanoideae</taxon>
        <taxon>Solaneae</taxon>
        <taxon>Solanum</taxon>
    </lineage>
</organism>